<proteinExistence type="predicted"/>
<gene>
    <name evidence="2" type="ORF">C1638_017615</name>
</gene>
<dbReference type="AlphaFoldDB" id="A0A316WUQ3"/>
<dbReference type="Proteomes" id="UP000236182">
    <property type="component" value="Unassembled WGS sequence"/>
</dbReference>
<dbReference type="EMBL" id="PPEI02000005">
    <property type="protein sequence ID" value="PWN62310.1"/>
    <property type="molecule type" value="Genomic_DNA"/>
</dbReference>
<feature type="domain" description="DUF6046" evidence="1">
    <location>
        <begin position="92"/>
        <end position="219"/>
    </location>
</feature>
<dbReference type="RefSeq" id="WP_109623154.1">
    <property type="nucleotide sequence ID" value="NZ_PPEI02000005.1"/>
</dbReference>
<reference evidence="2" key="1">
    <citation type="submission" date="2018-04" db="EMBL/GenBank/DDBJ databases">
        <title>Draft Genome Sequences of Chryseobacterium lactis NCTC11390T isolated from milk, Chryseobacterium oncorhynchi 701B-08T from rainbow trout, and Chryseobacterium viscerum 687B-08T from diseased fish.</title>
        <authorList>
            <person name="Jeong J.-J."/>
            <person name="Lee Y.J."/>
            <person name="Pathiraja D."/>
            <person name="Park B."/>
            <person name="Choi I.-G."/>
            <person name="Kim K.D."/>
        </authorList>
    </citation>
    <scope>NUCLEOTIDE SEQUENCE [LARGE SCALE GENOMIC DNA]</scope>
    <source>
        <strain evidence="2">701B-08</strain>
    </source>
</reference>
<evidence type="ECO:0000259" key="1">
    <source>
        <dbReference type="Pfam" id="PF19512"/>
    </source>
</evidence>
<name>A0A316WUQ3_9FLAO</name>
<keyword evidence="3" id="KW-1185">Reference proteome</keyword>
<sequence>MILTNENVLLGSLLGSKAVQQIPRFAAFENEVAKHVTPPISILPFQNKPHSIHESDDYDEVSRWITDKAKPVNDQFFPLSLQTTKDENPWLLPWEPYIDIQSNVRLAERYIAKAGTNQIGSIKERWSLDDYDITISGAFYGPIMRGKPAETYPIKDMERLKKYLMSAEAIQVFCEPFQILGISRIAITNMSFPFTKGEYVQAYQIRAKSDFPYDLIYKRKKKPSLYVGDVIGGTDEKYK</sequence>
<protein>
    <recommendedName>
        <fullName evidence="1">DUF6046 domain-containing protein</fullName>
    </recommendedName>
</protein>
<dbReference type="OrthoDB" id="1069014at2"/>
<evidence type="ECO:0000313" key="3">
    <source>
        <dbReference type="Proteomes" id="UP000236182"/>
    </source>
</evidence>
<dbReference type="InterPro" id="IPR046109">
    <property type="entry name" value="DUF6046"/>
</dbReference>
<evidence type="ECO:0000313" key="2">
    <source>
        <dbReference type="EMBL" id="PWN62310.1"/>
    </source>
</evidence>
<dbReference type="Pfam" id="PF19512">
    <property type="entry name" value="DUF6046"/>
    <property type="match status" value="1"/>
</dbReference>
<accession>A0A316WUQ3</accession>
<organism evidence="2 3">
    <name type="scientific">Chryseobacterium oncorhynchi</name>
    <dbReference type="NCBI Taxonomy" id="741074"/>
    <lineage>
        <taxon>Bacteria</taxon>
        <taxon>Pseudomonadati</taxon>
        <taxon>Bacteroidota</taxon>
        <taxon>Flavobacteriia</taxon>
        <taxon>Flavobacteriales</taxon>
        <taxon>Weeksellaceae</taxon>
        <taxon>Chryseobacterium group</taxon>
        <taxon>Chryseobacterium</taxon>
    </lineage>
</organism>
<comment type="caution">
    <text evidence="2">The sequence shown here is derived from an EMBL/GenBank/DDBJ whole genome shotgun (WGS) entry which is preliminary data.</text>
</comment>